<comment type="caution">
    <text evidence="2">The sequence shown here is derived from an EMBL/GenBank/DDBJ whole genome shotgun (WGS) entry which is preliminary data.</text>
</comment>
<dbReference type="AlphaFoldDB" id="A0A4E0RA48"/>
<evidence type="ECO:0000313" key="2">
    <source>
        <dbReference type="EMBL" id="THD24403.1"/>
    </source>
</evidence>
<gene>
    <name evidence="2" type="ORF">D915_004982</name>
</gene>
<sequence length="928" mass="106443">MLALMLTVFAVTKSHLLDGTEAVWNSKCQLLQYPPFQSRRLWWTYDGRPLPPLTFQMRNMFGSSHIHSQFDLAAAGEGWNQMFVSPDGHSLWIQQLCIRRFGEGFSHPTSDDSLDSFTQPLFYGIRASTTSWCHAIYSSHTLGMEPRNVGSVTAYPIHYEVQCVKQQVDKHLWLLVRLKLDRHKWVYQCVQIRTHTDDSLIQLRQSQSYTFEPKESLCSDLNTYESIIWIPSLQKYHSPTGVTCPLNGGFQITSIKELGKEKPNCDYETYGTLESDCVVGDGTEWSFDDPTCNVFEFKQVTKLSCLASWTELGLTFVVFRLLRDDDGHRVYSMVYVDVPDKLDEHAKSYGGSKPVWIGLGLRFPARVIDSMTSNNLKFPTSDDHIQTILTRDHAVTTLWNDRTSVYEIHIRRAFGLCDDERTTCDRGCDFDARNRLFCYKTCASDEKKCDIPQWDSCQFGSNYKGVWELFELPYTNNDGGQTSRTTEHRNLIQILGQQVRLSSGTTALSMRNVTLQCVHEISETIRDWYVVRTVGQRNGCRPRDLCLELYQSDVRSNYGEKNTNTLQFRLSQSQRQGTYVESLCDFRSAANPTKTVQPKTWIKQPINFDKKQKDSPKGMKCGLYQIRLTGTMIINTALLHVIEQTHTGHRSPHSTFPVVRTFSWTRWSDDLFNADFDANLSLTSKYATGRGKRTATSSFPKVPRICSLQLSDFNRSFGATGEFDNMLRVETACSNSLANRMLNTTHECISVYNLEQVPHKTSKVKMIITHTPSRDEYYCWIFEDTSKDLEKTYIVHVFNSPQCRYTQTPAGAIIVDEEQALIRMDLTPGLCLSCHRTWNDQQSVTEPFTQPPRATKTSHAIDELVYPRKTKVTRKMDISKQQPRMRSLRVSAQSRITTAVGHRSIRRGEWLTMISVLMSSVWFLSVVP</sequence>
<protein>
    <submittedName>
        <fullName evidence="2">Uncharacterized protein</fullName>
    </submittedName>
</protein>
<dbReference type="EMBL" id="JXXN02001619">
    <property type="protein sequence ID" value="THD24403.1"/>
    <property type="molecule type" value="Genomic_DNA"/>
</dbReference>
<evidence type="ECO:0000313" key="3">
    <source>
        <dbReference type="Proteomes" id="UP000230066"/>
    </source>
</evidence>
<evidence type="ECO:0000256" key="1">
    <source>
        <dbReference type="SAM" id="SignalP"/>
    </source>
</evidence>
<proteinExistence type="predicted"/>
<feature type="chain" id="PRO_5020034881" evidence="1">
    <location>
        <begin position="23"/>
        <end position="928"/>
    </location>
</feature>
<keyword evidence="3" id="KW-1185">Reference proteome</keyword>
<name>A0A4E0RA48_FASHE</name>
<reference evidence="2" key="1">
    <citation type="submission" date="2019-03" db="EMBL/GenBank/DDBJ databases">
        <title>Improved annotation for the trematode Fasciola hepatica.</title>
        <authorList>
            <person name="Choi Y.-J."/>
            <person name="Martin J."/>
            <person name="Mitreva M."/>
        </authorList>
    </citation>
    <scope>NUCLEOTIDE SEQUENCE [LARGE SCALE GENOMIC DNA]</scope>
</reference>
<organism evidence="2 3">
    <name type="scientific">Fasciola hepatica</name>
    <name type="common">Liver fluke</name>
    <dbReference type="NCBI Taxonomy" id="6192"/>
    <lineage>
        <taxon>Eukaryota</taxon>
        <taxon>Metazoa</taxon>
        <taxon>Spiralia</taxon>
        <taxon>Lophotrochozoa</taxon>
        <taxon>Platyhelminthes</taxon>
        <taxon>Trematoda</taxon>
        <taxon>Digenea</taxon>
        <taxon>Plagiorchiida</taxon>
        <taxon>Echinostomata</taxon>
        <taxon>Echinostomatoidea</taxon>
        <taxon>Fasciolidae</taxon>
        <taxon>Fasciola</taxon>
    </lineage>
</organism>
<dbReference type="Proteomes" id="UP000230066">
    <property type="component" value="Unassembled WGS sequence"/>
</dbReference>
<accession>A0A4E0RA48</accession>
<feature type="signal peptide" evidence="1">
    <location>
        <begin position="1"/>
        <end position="22"/>
    </location>
</feature>
<keyword evidence="1" id="KW-0732">Signal</keyword>